<evidence type="ECO:0000256" key="4">
    <source>
        <dbReference type="ARBA" id="ARBA00022989"/>
    </source>
</evidence>
<dbReference type="GO" id="GO:0022857">
    <property type="term" value="F:transmembrane transporter activity"/>
    <property type="evidence" value="ECO:0007669"/>
    <property type="project" value="TreeGrafter"/>
</dbReference>
<organism evidence="9 10">
    <name type="scientific">Solitalea canadensis (strain ATCC 29591 / DSM 3403 / JCM 21819 / LMG 8368 / NBRC 15130 / NCIMB 12057 / USAM 9D)</name>
    <name type="common">Flexibacter canadensis</name>
    <dbReference type="NCBI Taxonomy" id="929556"/>
    <lineage>
        <taxon>Bacteria</taxon>
        <taxon>Pseudomonadati</taxon>
        <taxon>Bacteroidota</taxon>
        <taxon>Sphingobacteriia</taxon>
        <taxon>Sphingobacteriales</taxon>
        <taxon>Sphingobacteriaceae</taxon>
        <taxon>Solitalea</taxon>
    </lineage>
</organism>
<feature type="transmembrane region" description="Helical" evidence="6">
    <location>
        <begin position="21"/>
        <end position="42"/>
    </location>
</feature>
<dbReference type="PANTHER" id="PTHR30572">
    <property type="entry name" value="MEMBRANE COMPONENT OF TRANSPORTER-RELATED"/>
    <property type="match status" value="1"/>
</dbReference>
<dbReference type="PANTHER" id="PTHR30572:SF18">
    <property type="entry name" value="ABC-TYPE MACROLIDE FAMILY EXPORT SYSTEM PERMEASE COMPONENT 2"/>
    <property type="match status" value="1"/>
</dbReference>
<feature type="domain" description="MacB-like periplasmic core" evidence="8">
    <location>
        <begin position="20"/>
        <end position="244"/>
    </location>
</feature>
<comment type="subcellular location">
    <subcellularLocation>
        <location evidence="1">Cell membrane</location>
        <topology evidence="1">Multi-pass membrane protein</topology>
    </subcellularLocation>
</comment>
<feature type="transmembrane region" description="Helical" evidence="6">
    <location>
        <begin position="690"/>
        <end position="714"/>
    </location>
</feature>
<feature type="transmembrane region" description="Helical" evidence="6">
    <location>
        <begin position="286"/>
        <end position="307"/>
    </location>
</feature>
<dbReference type="RefSeq" id="WP_014678634.1">
    <property type="nucleotide sequence ID" value="NC_017770.1"/>
</dbReference>
<accession>H8KSU6</accession>
<dbReference type="EMBL" id="CP003349">
    <property type="protein sequence ID" value="AFD05406.1"/>
    <property type="molecule type" value="Genomic_DNA"/>
</dbReference>
<evidence type="ECO:0000256" key="5">
    <source>
        <dbReference type="ARBA" id="ARBA00023136"/>
    </source>
</evidence>
<dbReference type="InterPro" id="IPR050250">
    <property type="entry name" value="Macrolide_Exporter_MacB"/>
</dbReference>
<feature type="transmembrane region" description="Helical" evidence="6">
    <location>
        <begin position="381"/>
        <end position="403"/>
    </location>
</feature>
<protein>
    <submittedName>
        <fullName evidence="9">ABC-type antimicrobial peptide transport system, permease component</fullName>
    </submittedName>
</protein>
<dbReference type="OrthoDB" id="1451596at2"/>
<dbReference type="AlphaFoldDB" id="H8KSU6"/>
<feature type="domain" description="ABC3 transporter permease C-terminal" evidence="7">
    <location>
        <begin position="294"/>
        <end position="409"/>
    </location>
</feature>
<evidence type="ECO:0000259" key="8">
    <source>
        <dbReference type="Pfam" id="PF12704"/>
    </source>
</evidence>
<dbReference type="Pfam" id="PF12704">
    <property type="entry name" value="MacB_PCD"/>
    <property type="match status" value="2"/>
</dbReference>
<proteinExistence type="predicted"/>
<sequence>MLRNYFKIALRNLSKNKVFSFINIGGLTIGLASFLLVSLYIFDELTFDGFHKNANSIYRVVEKKIASDGKETQSATISYLLSQRSKTDIPEVKDFVRILGLGRSNVGTTENANVFYERYWVATPDFLKVFDFDVLYGDRETALKDPHSVVVTKETAEKLFGNADVLGKTINLDGDSIPCKITAVLANFPINSQLSFNLLFPESSLTSERFMKFVNSDWDSNTFTTYLLLNENANPATVQTKISNLVKANSKDENKEKRSFLLQPLKEVHFNSENIEGNLGKTGSIGYIYIFSGVALFVLLIACINYMNLTTARFMHRAKEIAVRKVAGASQQTLAGQFLSEAFLTTLFALFFALIVVKVLLSKFNAFTEKQLTLGTSTDYRVWIGILMVVIVVGLLSGIYPALVQSRLKPLLLLKNKITLGKGNISLRKSLVVFQFTLSIIMIVATLIVYQQMSYMKNKDMGFKKDQLVVIDINSGEVRRGQETIKYEFAKLPQVKEVTLTSRVPGEWKNLPKVKVNKEQSATTKGNDMFFLGVDDQFLKTYKVELVKGRNFTNSNASDSSAVLLNESAAKALGIIAPSEELIEIPSANYGDGFSSLDAPFKARVIGIVKDFNFQSLHEPLAPMVIANINNPIHSSDYFTIRVASGDLTATLKQMDAIMRGIDQTHLLEYHFLDKQWELLYKEDKIRETIFFIIAILTISIACLGLFGLATYAAEQRIKEIGIRKVLGASVQSIVTMLSTDFLKMVLIAAVIAFPIAWYAMHNWLQDFAYRITIQWWMFVIAGLLALLIAVITVSFQAIKAAIANPVKSLKTE</sequence>
<dbReference type="STRING" id="929556.Solca_0262"/>
<evidence type="ECO:0000313" key="10">
    <source>
        <dbReference type="Proteomes" id="UP000007590"/>
    </source>
</evidence>
<keyword evidence="2" id="KW-1003">Cell membrane</keyword>
<dbReference type="KEGG" id="scn:Solca_0262"/>
<feature type="transmembrane region" description="Helical" evidence="6">
    <location>
        <begin position="776"/>
        <end position="799"/>
    </location>
</feature>
<keyword evidence="10" id="KW-1185">Reference proteome</keyword>
<keyword evidence="4 6" id="KW-1133">Transmembrane helix</keyword>
<keyword evidence="3 6" id="KW-0812">Transmembrane</keyword>
<evidence type="ECO:0000256" key="1">
    <source>
        <dbReference type="ARBA" id="ARBA00004651"/>
    </source>
</evidence>
<feature type="domain" description="ABC3 transporter permease C-terminal" evidence="7">
    <location>
        <begin position="692"/>
        <end position="806"/>
    </location>
</feature>
<feature type="transmembrane region" description="Helical" evidence="6">
    <location>
        <begin position="742"/>
        <end position="761"/>
    </location>
</feature>
<dbReference type="InterPro" id="IPR003838">
    <property type="entry name" value="ABC3_permease_C"/>
</dbReference>
<evidence type="ECO:0000313" key="9">
    <source>
        <dbReference type="EMBL" id="AFD05406.1"/>
    </source>
</evidence>
<gene>
    <name evidence="9" type="ordered locus">Solca_0262</name>
</gene>
<dbReference type="Pfam" id="PF02687">
    <property type="entry name" value="FtsX"/>
    <property type="match status" value="2"/>
</dbReference>
<dbReference type="InterPro" id="IPR025857">
    <property type="entry name" value="MacB_PCD"/>
</dbReference>
<reference evidence="9" key="1">
    <citation type="submission" date="2012-02" db="EMBL/GenBank/DDBJ databases">
        <title>The complete genome of Solitalea canadensis DSM 3403.</title>
        <authorList>
            <consortium name="US DOE Joint Genome Institute (JGI-PGF)"/>
            <person name="Lucas S."/>
            <person name="Copeland A."/>
            <person name="Lapidus A."/>
            <person name="Glavina del Rio T."/>
            <person name="Dalin E."/>
            <person name="Tice H."/>
            <person name="Bruce D."/>
            <person name="Goodwin L."/>
            <person name="Pitluck S."/>
            <person name="Peters L."/>
            <person name="Ovchinnikova G."/>
            <person name="Lu M."/>
            <person name="Kyrpides N."/>
            <person name="Mavromatis K."/>
            <person name="Ivanova N."/>
            <person name="Brettin T."/>
            <person name="Detter J.C."/>
            <person name="Han C."/>
            <person name="Larimer F."/>
            <person name="Land M."/>
            <person name="Hauser L."/>
            <person name="Markowitz V."/>
            <person name="Cheng J.-F."/>
            <person name="Hugenholtz P."/>
            <person name="Woyke T."/>
            <person name="Wu D."/>
            <person name="Spring S."/>
            <person name="Schroeder M."/>
            <person name="Kopitz M."/>
            <person name="Brambilla E."/>
            <person name="Klenk H.-P."/>
            <person name="Eisen J.A."/>
        </authorList>
    </citation>
    <scope>NUCLEOTIDE SEQUENCE</scope>
    <source>
        <strain evidence="9">DSM 3403</strain>
    </source>
</reference>
<evidence type="ECO:0000259" key="7">
    <source>
        <dbReference type="Pfam" id="PF02687"/>
    </source>
</evidence>
<feature type="transmembrane region" description="Helical" evidence="6">
    <location>
        <begin position="342"/>
        <end position="361"/>
    </location>
</feature>
<dbReference type="HOGENOM" id="CLU_008713_1_0_10"/>
<feature type="domain" description="MacB-like periplasmic core" evidence="8">
    <location>
        <begin position="437"/>
        <end position="653"/>
    </location>
</feature>
<dbReference type="Proteomes" id="UP000007590">
    <property type="component" value="Chromosome"/>
</dbReference>
<feature type="transmembrane region" description="Helical" evidence="6">
    <location>
        <begin position="431"/>
        <end position="450"/>
    </location>
</feature>
<evidence type="ECO:0000256" key="2">
    <source>
        <dbReference type="ARBA" id="ARBA00022475"/>
    </source>
</evidence>
<dbReference type="GO" id="GO:0005886">
    <property type="term" value="C:plasma membrane"/>
    <property type="evidence" value="ECO:0007669"/>
    <property type="project" value="UniProtKB-SubCell"/>
</dbReference>
<dbReference type="eggNOG" id="COG0577">
    <property type="taxonomic scope" value="Bacteria"/>
</dbReference>
<evidence type="ECO:0000256" key="3">
    <source>
        <dbReference type="ARBA" id="ARBA00022692"/>
    </source>
</evidence>
<keyword evidence="5 6" id="KW-0472">Membrane</keyword>
<evidence type="ECO:0000256" key="6">
    <source>
        <dbReference type="SAM" id="Phobius"/>
    </source>
</evidence>
<name>H8KSU6_SOLCM</name>